<reference evidence="1 2" key="1">
    <citation type="journal article" date="2013" name="Antonie Van Leeuwenhoek">
        <title>Echinimonas agarilytica gen. nov., sp. nov., a new gammaproteobacterium isolated from the sea urchin Strongylocentrotus intermedius.</title>
        <authorList>
            <person name="Nedashkovskaya O.I."/>
            <person name="Stenkova A.M."/>
            <person name="Zhukova N.V."/>
            <person name="Van Trappen S."/>
            <person name="Lee J.S."/>
            <person name="Kim S.B."/>
        </authorList>
    </citation>
    <scope>NUCLEOTIDE SEQUENCE [LARGE SCALE GENOMIC DNA]</scope>
    <source>
        <strain evidence="1 2">KMM 6351</strain>
    </source>
</reference>
<dbReference type="Gene3D" id="3.40.50.300">
    <property type="entry name" value="P-loop containing nucleotide triphosphate hydrolases"/>
    <property type="match status" value="1"/>
</dbReference>
<dbReference type="SUPFAM" id="SSF52540">
    <property type="entry name" value="P-loop containing nucleoside triphosphate hydrolases"/>
    <property type="match status" value="1"/>
</dbReference>
<proteinExistence type="predicted"/>
<protein>
    <recommendedName>
        <fullName evidence="3">Restriction endonuclease</fullName>
    </recommendedName>
</protein>
<dbReference type="InterPro" id="IPR027417">
    <property type="entry name" value="P-loop_NTPase"/>
</dbReference>
<accession>A0AA41WAI9</accession>
<dbReference type="AlphaFoldDB" id="A0AA41WAI9"/>
<gene>
    <name evidence="1" type="ORF">NAF29_15075</name>
</gene>
<keyword evidence="2" id="KW-1185">Reference proteome</keyword>
<evidence type="ECO:0000313" key="1">
    <source>
        <dbReference type="EMBL" id="MCM2680976.1"/>
    </source>
</evidence>
<comment type="caution">
    <text evidence="1">The sequence shown here is derived from an EMBL/GenBank/DDBJ whole genome shotgun (WGS) entry which is preliminary data.</text>
</comment>
<evidence type="ECO:0008006" key="3">
    <source>
        <dbReference type="Google" id="ProtNLM"/>
    </source>
</evidence>
<evidence type="ECO:0000313" key="2">
    <source>
        <dbReference type="Proteomes" id="UP001165393"/>
    </source>
</evidence>
<name>A0AA41WAI9_9GAMM</name>
<dbReference type="EMBL" id="JAMQGP010000008">
    <property type="protein sequence ID" value="MCM2680976.1"/>
    <property type="molecule type" value="Genomic_DNA"/>
</dbReference>
<organism evidence="1 2">
    <name type="scientific">Echinimonas agarilytica</name>
    <dbReference type="NCBI Taxonomy" id="1215918"/>
    <lineage>
        <taxon>Bacteria</taxon>
        <taxon>Pseudomonadati</taxon>
        <taxon>Pseudomonadota</taxon>
        <taxon>Gammaproteobacteria</taxon>
        <taxon>Alteromonadales</taxon>
        <taxon>Echinimonadaceae</taxon>
        <taxon>Echinimonas</taxon>
    </lineage>
</organism>
<dbReference type="Proteomes" id="UP001165393">
    <property type="component" value="Unassembled WGS sequence"/>
</dbReference>
<sequence length="677" mass="76650">MSFQTYCDLISDDQKVKAEKTLLLTYTNSKGEAFSISPESIKLFLSFLLDNYDVVHSAWDKVPTRKDYIYQYEEKSYREIYKTASDEELKIISSTGRSQTKALTKLIAKLIGFLTESTYESPEVNTFFEESRLRLALEKWTDFVGMDSSNKKNLSNLIIKEQFKSWMINKGLSERTASSYSGAGINYCDKYINKVGVNVNSFYQLNSEQVLDALKELGRVGEWLQADKSGNSMYSAACKKLAEFLTEKYSISYTSLSKPFLLLAGISGTGKTRFVREQAKTSKQFAETYCLTSVRPDWHEPSDLLGYISRLAKDGKAEYITTDVLQFIAKAWRAIADSGLTVEVQESEDLGKRLVVAGERDELDKVLPYWLCLDEMNLAPVEQYFADYLSVLETREWRWTGDSFTYSSDALLKPVTIKEVADIDKLREALGFGSADDGKYNELWELICQYGLGIPFNLLVAGTVNMDETTHGFSRKVIDRALSFDFGAFFPNDYYDFFTPTSRNKRLSYPFWSNASKADLANTFDADGAKTLAFLSAVNAVLKNTPFELAFRALNELLLAVASIQPKDDLALKAVWDDFMMCKVLPRIEGDTDKLTTSDGKALLLELNTVLANQLAPIWLASETDEANQRPDLYREKIVADDATDEEKILRIPCRAKAKLEWMSERLASATFTSFWP</sequence>
<dbReference type="RefSeq" id="WP_251262452.1">
    <property type="nucleotide sequence ID" value="NZ_JAMQGP010000008.1"/>
</dbReference>